<proteinExistence type="predicted"/>
<feature type="compositionally biased region" description="Low complexity" evidence="1">
    <location>
        <begin position="128"/>
        <end position="140"/>
    </location>
</feature>
<organism evidence="3 4">
    <name type="scientific">Aspergillus minisclerotigenes</name>
    <dbReference type="NCBI Taxonomy" id="656917"/>
    <lineage>
        <taxon>Eukaryota</taxon>
        <taxon>Fungi</taxon>
        <taxon>Dikarya</taxon>
        <taxon>Ascomycota</taxon>
        <taxon>Pezizomycotina</taxon>
        <taxon>Eurotiomycetes</taxon>
        <taxon>Eurotiomycetidae</taxon>
        <taxon>Eurotiales</taxon>
        <taxon>Aspergillaceae</taxon>
        <taxon>Aspergillus</taxon>
        <taxon>Aspergillus subgen. Circumdati</taxon>
    </lineage>
</organism>
<name>A0A5N6IN16_9EURO</name>
<sequence length="140" mass="14187">MYICESDSTSSACKTYDYTDIDYTASACDTTALHYRVSRTASSTQTSSSTSATTTSAPTPTPGLSTGAKVGMGVGVCVGTPAAISLVALCFPGCRRRIKSVTIGGHQNKIKGDRNTAGLGAPPVPKGDSSPAAPDSSRSS</sequence>
<reference evidence="3 4" key="1">
    <citation type="submission" date="2019-04" db="EMBL/GenBank/DDBJ databases">
        <title>Fungal friends and foes A comparative genomics study of 23 Aspergillus species from section Flavi.</title>
        <authorList>
            <consortium name="DOE Joint Genome Institute"/>
            <person name="Kjaerbolling I."/>
            <person name="Vesth T.C."/>
            <person name="Frisvad J.C."/>
            <person name="Nybo J.L."/>
            <person name="Theobald S."/>
            <person name="Kildgaard S."/>
            <person name="Petersen T.I."/>
            <person name="Kuo A."/>
            <person name="Sato A."/>
            <person name="Lyhne E.K."/>
            <person name="Kogle M.E."/>
            <person name="Wiebenga A."/>
            <person name="Kun R.S."/>
            <person name="Lubbers R.J."/>
            <person name="Makela M.R."/>
            <person name="Barry K."/>
            <person name="Chovatia M."/>
            <person name="Clum A."/>
            <person name="Daum C."/>
            <person name="Haridas S."/>
            <person name="He G."/>
            <person name="LaButti K."/>
            <person name="Lipzen A."/>
            <person name="Mondo S."/>
            <person name="Pangilinan J."/>
            <person name="Riley R."/>
            <person name="Salamov A."/>
            <person name="Simmons B.A."/>
            <person name="Magnuson J.K."/>
            <person name="Henrissat B."/>
            <person name="Mortensen U.H."/>
            <person name="Larsen T.O."/>
            <person name="De vries R.P."/>
            <person name="Grigoriev I.V."/>
            <person name="Machida M."/>
            <person name="Baker S.E."/>
            <person name="Andersen M.R."/>
        </authorList>
    </citation>
    <scope>NUCLEOTIDE SEQUENCE [LARGE SCALE GENOMIC DNA]</scope>
    <source>
        <strain evidence="3 4">CBS 117635</strain>
    </source>
</reference>
<evidence type="ECO:0000313" key="3">
    <source>
        <dbReference type="EMBL" id="KAB8268081.1"/>
    </source>
</evidence>
<accession>A0A5N6IN16</accession>
<protein>
    <submittedName>
        <fullName evidence="3">Uncharacterized protein</fullName>
    </submittedName>
</protein>
<dbReference type="AlphaFoldDB" id="A0A5N6IN16"/>
<keyword evidence="4" id="KW-1185">Reference proteome</keyword>
<gene>
    <name evidence="3" type="ORF">BDV30DRAFT_243717</name>
</gene>
<feature type="transmembrane region" description="Helical" evidence="2">
    <location>
        <begin position="70"/>
        <end position="91"/>
    </location>
</feature>
<keyword evidence="2" id="KW-0812">Transmembrane</keyword>
<dbReference type="EMBL" id="ML732879">
    <property type="protein sequence ID" value="KAB8268081.1"/>
    <property type="molecule type" value="Genomic_DNA"/>
</dbReference>
<feature type="region of interest" description="Disordered" evidence="1">
    <location>
        <begin position="102"/>
        <end position="140"/>
    </location>
</feature>
<keyword evidence="2" id="KW-1133">Transmembrane helix</keyword>
<evidence type="ECO:0000313" key="4">
    <source>
        <dbReference type="Proteomes" id="UP000326289"/>
    </source>
</evidence>
<feature type="region of interest" description="Disordered" evidence="1">
    <location>
        <begin position="39"/>
        <end position="64"/>
    </location>
</feature>
<evidence type="ECO:0000256" key="2">
    <source>
        <dbReference type="SAM" id="Phobius"/>
    </source>
</evidence>
<dbReference type="Proteomes" id="UP000326289">
    <property type="component" value="Unassembled WGS sequence"/>
</dbReference>
<evidence type="ECO:0000256" key="1">
    <source>
        <dbReference type="SAM" id="MobiDB-lite"/>
    </source>
</evidence>
<keyword evidence="2" id="KW-0472">Membrane</keyword>